<dbReference type="PANTHER" id="PTHR38479">
    <property type="entry name" value="LMO0824 PROTEIN"/>
    <property type="match status" value="1"/>
</dbReference>
<proteinExistence type="predicted"/>
<name>A0AAE3VWJ8_9ACTN</name>
<gene>
    <name evidence="1" type="ORF">J2S42_001266</name>
</gene>
<dbReference type="Pfam" id="PF06224">
    <property type="entry name" value="AlkZ-like"/>
    <property type="match status" value="1"/>
</dbReference>
<protein>
    <recommendedName>
        <fullName evidence="3">Winged helix DNA-binding domain-containing protein</fullName>
    </recommendedName>
</protein>
<dbReference type="AlphaFoldDB" id="A0AAE3VWJ8"/>
<organism evidence="1 2">
    <name type="scientific">Catenuloplanes indicus</name>
    <dbReference type="NCBI Taxonomy" id="137267"/>
    <lineage>
        <taxon>Bacteria</taxon>
        <taxon>Bacillati</taxon>
        <taxon>Actinomycetota</taxon>
        <taxon>Actinomycetes</taxon>
        <taxon>Micromonosporales</taxon>
        <taxon>Micromonosporaceae</taxon>
        <taxon>Catenuloplanes</taxon>
    </lineage>
</organism>
<comment type="caution">
    <text evidence="1">The sequence shown here is derived from an EMBL/GenBank/DDBJ whole genome shotgun (WGS) entry which is preliminary data.</text>
</comment>
<dbReference type="Proteomes" id="UP001240236">
    <property type="component" value="Unassembled WGS sequence"/>
</dbReference>
<dbReference type="PANTHER" id="PTHR38479:SF2">
    <property type="entry name" value="WINGED HELIX DNA-BINDING DOMAIN-CONTAINING PROTEIN"/>
    <property type="match status" value="1"/>
</dbReference>
<dbReference type="RefSeq" id="WP_307236127.1">
    <property type="nucleotide sequence ID" value="NZ_JAUSUZ010000001.1"/>
</dbReference>
<dbReference type="InterPro" id="IPR009351">
    <property type="entry name" value="AlkZ-like"/>
</dbReference>
<evidence type="ECO:0000313" key="2">
    <source>
        <dbReference type="Proteomes" id="UP001240236"/>
    </source>
</evidence>
<dbReference type="EMBL" id="JAUSUZ010000001">
    <property type="protein sequence ID" value="MDQ0364597.1"/>
    <property type="molecule type" value="Genomic_DNA"/>
</dbReference>
<evidence type="ECO:0000313" key="1">
    <source>
        <dbReference type="EMBL" id="MDQ0364597.1"/>
    </source>
</evidence>
<accession>A0AAE3VWJ8</accession>
<sequence>MRHVTDSERRARLAVRHALAPAARAATVAAATRAVTVLHATEPPTVYLSCWARVDGFKRAELDAALHTERSLVKQLAMRRTLFVFPRDLLPAAWASASARVATAERARLAKDVVADGLAADGGAWVDRARAEVLAALAGTPAGRTAQEIRLAVPMIDVKAAGVGVSSRVLNHLGLTADIVRGTNTGGWHVSRPRWAPMRDWLGGAPEWPDPAAGYREIVRRWLWSFGPGTEDDLVWWLGATKSAVRAALAGVGAVQVSLDGGRTGWLLPDDVAEVADPGPWAALLPVLDPTVMGWQGRDFYLGPHKELIFDTRGNAGTTAWVNGRVVGAWVQDEAGVVRVRTVEPLSTVEDDLLRAEAARLTDWLGGFRVSSVYSSPLMKAQGWVRP</sequence>
<keyword evidence="2" id="KW-1185">Reference proteome</keyword>
<reference evidence="1 2" key="1">
    <citation type="submission" date="2023-07" db="EMBL/GenBank/DDBJ databases">
        <title>Sequencing the genomes of 1000 actinobacteria strains.</title>
        <authorList>
            <person name="Klenk H.-P."/>
        </authorList>
    </citation>
    <scope>NUCLEOTIDE SEQUENCE [LARGE SCALE GENOMIC DNA]</scope>
    <source>
        <strain evidence="1 2">DSM 44709</strain>
    </source>
</reference>
<evidence type="ECO:0008006" key="3">
    <source>
        <dbReference type="Google" id="ProtNLM"/>
    </source>
</evidence>